<gene>
    <name evidence="1" type="ORF">NB231_10148</name>
</gene>
<protein>
    <submittedName>
        <fullName evidence="1">Uncharacterized protein</fullName>
    </submittedName>
</protein>
<dbReference type="EMBL" id="AAOF01000002">
    <property type="protein sequence ID" value="EAR22806.1"/>
    <property type="molecule type" value="Genomic_DNA"/>
</dbReference>
<dbReference type="STRING" id="314278.NB231_10148"/>
<accession>A4BNK7</accession>
<proteinExistence type="predicted"/>
<keyword evidence="2" id="KW-1185">Reference proteome</keyword>
<dbReference type="AlphaFoldDB" id="A4BNK7"/>
<name>A4BNK7_9GAMM</name>
<dbReference type="Proteomes" id="UP000003374">
    <property type="component" value="Unassembled WGS sequence"/>
</dbReference>
<sequence length="55" mass="6145">MARLAIKDLHENIELDQKAMKNIRGGARGTMGAGARARTSVRPLRTSLRRLFPNK</sequence>
<organism evidence="1 2">
    <name type="scientific">Nitrococcus mobilis Nb-231</name>
    <dbReference type="NCBI Taxonomy" id="314278"/>
    <lineage>
        <taxon>Bacteria</taxon>
        <taxon>Pseudomonadati</taxon>
        <taxon>Pseudomonadota</taxon>
        <taxon>Gammaproteobacteria</taxon>
        <taxon>Chromatiales</taxon>
        <taxon>Ectothiorhodospiraceae</taxon>
        <taxon>Nitrococcus</taxon>
    </lineage>
</organism>
<dbReference type="HOGENOM" id="CLU_3027688_0_0_6"/>
<evidence type="ECO:0000313" key="1">
    <source>
        <dbReference type="EMBL" id="EAR22806.1"/>
    </source>
</evidence>
<evidence type="ECO:0000313" key="2">
    <source>
        <dbReference type="Proteomes" id="UP000003374"/>
    </source>
</evidence>
<comment type="caution">
    <text evidence="1">The sequence shown here is derived from an EMBL/GenBank/DDBJ whole genome shotgun (WGS) entry which is preliminary data.</text>
</comment>
<reference evidence="1 2" key="1">
    <citation type="submission" date="2006-02" db="EMBL/GenBank/DDBJ databases">
        <authorList>
            <person name="Waterbury J."/>
            <person name="Ferriera S."/>
            <person name="Johnson J."/>
            <person name="Kravitz S."/>
            <person name="Halpern A."/>
            <person name="Remington K."/>
            <person name="Beeson K."/>
            <person name="Tran B."/>
            <person name="Rogers Y.-H."/>
            <person name="Friedman R."/>
            <person name="Venter J.C."/>
        </authorList>
    </citation>
    <scope>NUCLEOTIDE SEQUENCE [LARGE SCALE GENOMIC DNA]</scope>
    <source>
        <strain evidence="1 2">Nb-231</strain>
    </source>
</reference>